<organism evidence="1">
    <name type="scientific">Anguilla anguilla</name>
    <name type="common">European freshwater eel</name>
    <name type="synonym">Muraena anguilla</name>
    <dbReference type="NCBI Taxonomy" id="7936"/>
    <lineage>
        <taxon>Eukaryota</taxon>
        <taxon>Metazoa</taxon>
        <taxon>Chordata</taxon>
        <taxon>Craniata</taxon>
        <taxon>Vertebrata</taxon>
        <taxon>Euteleostomi</taxon>
        <taxon>Actinopterygii</taxon>
        <taxon>Neopterygii</taxon>
        <taxon>Teleostei</taxon>
        <taxon>Anguilliformes</taxon>
        <taxon>Anguillidae</taxon>
        <taxon>Anguilla</taxon>
    </lineage>
</organism>
<dbReference type="AlphaFoldDB" id="A0A0E9TDQ6"/>
<reference evidence="1" key="1">
    <citation type="submission" date="2014-11" db="EMBL/GenBank/DDBJ databases">
        <authorList>
            <person name="Amaro Gonzalez C."/>
        </authorList>
    </citation>
    <scope>NUCLEOTIDE SEQUENCE</scope>
</reference>
<reference evidence="1" key="2">
    <citation type="journal article" date="2015" name="Fish Shellfish Immunol.">
        <title>Early steps in the European eel (Anguilla anguilla)-Vibrio vulnificus interaction in the gills: Role of the RtxA13 toxin.</title>
        <authorList>
            <person name="Callol A."/>
            <person name="Pajuelo D."/>
            <person name="Ebbesson L."/>
            <person name="Teles M."/>
            <person name="MacKenzie S."/>
            <person name="Amaro C."/>
        </authorList>
    </citation>
    <scope>NUCLEOTIDE SEQUENCE</scope>
</reference>
<sequence>MKVSRGGAAVFMTRKAQSFLSPSLTPHNQKV</sequence>
<evidence type="ECO:0000313" key="1">
    <source>
        <dbReference type="EMBL" id="JAH50858.1"/>
    </source>
</evidence>
<proteinExistence type="predicted"/>
<name>A0A0E9TDQ6_ANGAN</name>
<accession>A0A0E9TDQ6</accession>
<protein>
    <submittedName>
        <fullName evidence="1">Uncharacterized protein</fullName>
    </submittedName>
</protein>
<dbReference type="EMBL" id="GBXM01057719">
    <property type="protein sequence ID" value="JAH50858.1"/>
    <property type="molecule type" value="Transcribed_RNA"/>
</dbReference>